<sequence>MDEIANLDTKISGFEQARRCKSRYNETRALSSHNSDKKLKTPISFGRNL</sequence>
<comment type="caution">
    <text evidence="2">The sequence shown here is derived from an EMBL/GenBank/DDBJ whole genome shotgun (WGS) entry which is preliminary data.</text>
</comment>
<feature type="region of interest" description="Disordered" evidence="1">
    <location>
        <begin position="26"/>
        <end position="49"/>
    </location>
</feature>
<gene>
    <name evidence="2" type="ORF">H8730_08570</name>
</gene>
<accession>A0A926DQY9</accession>
<dbReference type="EMBL" id="JACRSQ010000010">
    <property type="protein sequence ID" value="MBC8543595.1"/>
    <property type="molecule type" value="Genomic_DNA"/>
</dbReference>
<evidence type="ECO:0000256" key="1">
    <source>
        <dbReference type="SAM" id="MobiDB-lite"/>
    </source>
</evidence>
<evidence type="ECO:0000313" key="3">
    <source>
        <dbReference type="Proteomes" id="UP000657006"/>
    </source>
</evidence>
<protein>
    <submittedName>
        <fullName evidence="2">Uncharacterized protein</fullName>
    </submittedName>
</protein>
<dbReference type="RefSeq" id="WP_177719525.1">
    <property type="nucleotide sequence ID" value="NZ_JACRSQ010000010.1"/>
</dbReference>
<evidence type="ECO:0000313" key="2">
    <source>
        <dbReference type="EMBL" id="MBC8543595.1"/>
    </source>
</evidence>
<keyword evidence="3" id="KW-1185">Reference proteome</keyword>
<organism evidence="2 3">
    <name type="scientific">Bianquea renquensis</name>
    <dbReference type="NCBI Taxonomy" id="2763661"/>
    <lineage>
        <taxon>Bacteria</taxon>
        <taxon>Bacillati</taxon>
        <taxon>Bacillota</taxon>
        <taxon>Clostridia</taxon>
        <taxon>Eubacteriales</taxon>
        <taxon>Bianqueaceae</taxon>
        <taxon>Bianquea</taxon>
    </lineage>
</organism>
<proteinExistence type="predicted"/>
<reference evidence="2" key="1">
    <citation type="submission" date="2020-08" db="EMBL/GenBank/DDBJ databases">
        <title>Genome public.</title>
        <authorList>
            <person name="Liu C."/>
            <person name="Sun Q."/>
        </authorList>
    </citation>
    <scope>NUCLEOTIDE SEQUENCE</scope>
    <source>
        <strain evidence="2">NSJ-32</strain>
    </source>
</reference>
<dbReference type="AlphaFoldDB" id="A0A926DQY9"/>
<dbReference type="Proteomes" id="UP000657006">
    <property type="component" value="Unassembled WGS sequence"/>
</dbReference>
<name>A0A926DQY9_9FIRM</name>